<dbReference type="AlphaFoldDB" id="A0A0M2NYC2"/>
<evidence type="ECO:0000259" key="2">
    <source>
        <dbReference type="Pfam" id="PF00582"/>
    </source>
</evidence>
<evidence type="ECO:0000313" key="3">
    <source>
        <dbReference type="EMBL" id="KKI62955.1"/>
    </source>
</evidence>
<evidence type="ECO:0000313" key="4">
    <source>
        <dbReference type="Proteomes" id="UP000034455"/>
    </source>
</evidence>
<accession>A0A0M2NYC2</accession>
<dbReference type="RefSeq" id="WP_019467919.1">
    <property type="nucleotide sequence ID" value="NZ_BKAS01000017.1"/>
</dbReference>
<comment type="caution">
    <text evidence="3">The sequence shown here is derived from an EMBL/GenBank/DDBJ whole genome shotgun (WGS) entry which is preliminary data.</text>
</comment>
<feature type="domain" description="UspA" evidence="2">
    <location>
        <begin position="1"/>
        <end position="143"/>
    </location>
</feature>
<sequence>MYKNILLPYSFENDFDNIPENLAKLVGEDSTVVVHNVMTENDLLASVRYENKHKEDIIKEKEEELSPFLEKLKEQGINYKVAIEFGPVKDTILERISFGDTDVGDFDLVVMSNHRVSIDIKHVLGDVTHKVAKRSPIPVLIVK</sequence>
<dbReference type="InterPro" id="IPR006015">
    <property type="entry name" value="Universal_stress_UspA"/>
</dbReference>
<dbReference type="EMBL" id="LAKJ01000026">
    <property type="protein sequence ID" value="KKI62955.1"/>
    <property type="molecule type" value="Genomic_DNA"/>
</dbReference>
<dbReference type="CDD" id="cd00293">
    <property type="entry name" value="USP-like"/>
    <property type="match status" value="1"/>
</dbReference>
<evidence type="ECO:0000256" key="1">
    <source>
        <dbReference type="ARBA" id="ARBA00008791"/>
    </source>
</evidence>
<name>A0A0M2NYC2_STACC</name>
<dbReference type="PRINTS" id="PR01438">
    <property type="entry name" value="UNVRSLSTRESS"/>
</dbReference>
<dbReference type="Proteomes" id="UP000034455">
    <property type="component" value="Unassembled WGS sequence"/>
</dbReference>
<reference evidence="3 4" key="1">
    <citation type="submission" date="2015-03" db="EMBL/GenBank/DDBJ databases">
        <title>Genome Assembly of Staphylococcus cohnii subsp. cohnii strain G22B2.</title>
        <authorList>
            <person name="Nair G."/>
            <person name="Kaur G."/>
            <person name="Khatri I."/>
            <person name="Singh N.K."/>
            <person name="Sathyabama S."/>
            <person name="Maurya S.K."/>
            <person name="Subramanian S."/>
            <person name="Agrewala J.N."/>
            <person name="Mayilraj S."/>
        </authorList>
    </citation>
    <scope>NUCLEOTIDE SEQUENCE [LARGE SCALE GENOMIC DNA]</scope>
    <source>
        <strain evidence="3 4">G22B2</strain>
    </source>
</reference>
<organism evidence="3 4">
    <name type="scientific">Staphylococcus cohnii subsp. cohnii</name>
    <dbReference type="NCBI Taxonomy" id="74704"/>
    <lineage>
        <taxon>Bacteria</taxon>
        <taxon>Bacillati</taxon>
        <taxon>Bacillota</taxon>
        <taxon>Bacilli</taxon>
        <taxon>Bacillales</taxon>
        <taxon>Staphylococcaceae</taxon>
        <taxon>Staphylococcus</taxon>
        <taxon>Staphylococcus cohnii species complex</taxon>
    </lineage>
</organism>
<proteinExistence type="inferred from homology"/>
<comment type="similarity">
    <text evidence="1">Belongs to the universal stress protein A family.</text>
</comment>
<dbReference type="InterPro" id="IPR014729">
    <property type="entry name" value="Rossmann-like_a/b/a_fold"/>
</dbReference>
<dbReference type="Gene3D" id="3.40.50.620">
    <property type="entry name" value="HUPs"/>
    <property type="match status" value="1"/>
</dbReference>
<dbReference type="GeneID" id="58098739"/>
<gene>
    <name evidence="3" type="ORF">UF66_1597</name>
</gene>
<dbReference type="SUPFAM" id="SSF52402">
    <property type="entry name" value="Adenine nucleotide alpha hydrolases-like"/>
    <property type="match status" value="1"/>
</dbReference>
<protein>
    <submittedName>
        <fullName evidence="3">Universal stress protein family</fullName>
    </submittedName>
</protein>
<dbReference type="PANTHER" id="PTHR46268">
    <property type="entry name" value="STRESS RESPONSE PROTEIN NHAX"/>
    <property type="match status" value="1"/>
</dbReference>
<dbReference type="Pfam" id="PF00582">
    <property type="entry name" value="Usp"/>
    <property type="match status" value="1"/>
</dbReference>
<dbReference type="InterPro" id="IPR006016">
    <property type="entry name" value="UspA"/>
</dbReference>
<dbReference type="PATRIC" id="fig|74704.6.peg.1638"/>
<dbReference type="PANTHER" id="PTHR46268:SF6">
    <property type="entry name" value="UNIVERSAL STRESS PROTEIN UP12"/>
    <property type="match status" value="1"/>
</dbReference>